<dbReference type="PROSITE" id="PS50020">
    <property type="entry name" value="WW_DOMAIN_2"/>
    <property type="match status" value="2"/>
</dbReference>
<feature type="coiled-coil region" evidence="1">
    <location>
        <begin position="355"/>
        <end position="383"/>
    </location>
</feature>
<keyword evidence="5" id="KW-1185">Reference proteome</keyword>
<accession>A0ABM4D8C8</accession>
<evidence type="ECO:0000256" key="2">
    <source>
        <dbReference type="SAM" id="MobiDB-lite"/>
    </source>
</evidence>
<feature type="region of interest" description="Disordered" evidence="2">
    <location>
        <begin position="714"/>
        <end position="866"/>
    </location>
</feature>
<feature type="region of interest" description="Disordered" evidence="2">
    <location>
        <begin position="1"/>
        <end position="34"/>
    </location>
</feature>
<dbReference type="Pfam" id="PF01846">
    <property type="entry name" value="FF"/>
    <property type="match status" value="4"/>
</dbReference>
<organism evidence="5 6">
    <name type="scientific">Hydra vulgaris</name>
    <name type="common">Hydra</name>
    <name type="synonym">Hydra attenuata</name>
    <dbReference type="NCBI Taxonomy" id="6087"/>
    <lineage>
        <taxon>Eukaryota</taxon>
        <taxon>Metazoa</taxon>
        <taxon>Cnidaria</taxon>
        <taxon>Hydrozoa</taxon>
        <taxon>Hydroidolina</taxon>
        <taxon>Anthoathecata</taxon>
        <taxon>Aplanulata</taxon>
        <taxon>Hydridae</taxon>
        <taxon>Hydra</taxon>
    </lineage>
</organism>
<feature type="domain" description="FF" evidence="4">
    <location>
        <begin position="367"/>
        <end position="424"/>
    </location>
</feature>
<feature type="domain" description="FF" evidence="4">
    <location>
        <begin position="654"/>
        <end position="712"/>
    </location>
</feature>
<feature type="coiled-coil region" evidence="1">
    <location>
        <begin position="634"/>
        <end position="669"/>
    </location>
</feature>
<dbReference type="SMART" id="SM00456">
    <property type="entry name" value="WW"/>
    <property type="match status" value="2"/>
</dbReference>
<feature type="compositionally biased region" description="Acidic residues" evidence="2">
    <location>
        <begin position="261"/>
        <end position="283"/>
    </location>
</feature>
<dbReference type="CDD" id="cd00201">
    <property type="entry name" value="WW"/>
    <property type="match status" value="2"/>
</dbReference>
<dbReference type="Gene3D" id="1.10.10.440">
    <property type="entry name" value="FF domain"/>
    <property type="match status" value="4"/>
</dbReference>
<feature type="compositionally biased region" description="Basic residues" evidence="2">
    <location>
        <begin position="158"/>
        <end position="168"/>
    </location>
</feature>
<dbReference type="SUPFAM" id="SSF51045">
    <property type="entry name" value="WW domain"/>
    <property type="match status" value="2"/>
</dbReference>
<dbReference type="Proteomes" id="UP001652625">
    <property type="component" value="Chromosome 12"/>
</dbReference>
<dbReference type="GeneID" id="100202599"/>
<feature type="domain" description="FF" evidence="4">
    <location>
        <begin position="303"/>
        <end position="357"/>
    </location>
</feature>
<feature type="region of interest" description="Disordered" evidence="2">
    <location>
        <begin position="126"/>
        <end position="180"/>
    </location>
</feature>
<feature type="region of interest" description="Disordered" evidence="2">
    <location>
        <begin position="234"/>
        <end position="302"/>
    </location>
</feature>
<dbReference type="InterPro" id="IPR001202">
    <property type="entry name" value="WW_dom"/>
</dbReference>
<keyword evidence="1" id="KW-0175">Coiled coil</keyword>
<dbReference type="InterPro" id="IPR039726">
    <property type="entry name" value="Prp40-like"/>
</dbReference>
<dbReference type="PROSITE" id="PS51676">
    <property type="entry name" value="FF"/>
    <property type="match status" value="4"/>
</dbReference>
<evidence type="ECO:0000259" key="3">
    <source>
        <dbReference type="PROSITE" id="PS50020"/>
    </source>
</evidence>
<dbReference type="SUPFAM" id="SSF81698">
    <property type="entry name" value="FF domain"/>
    <property type="match status" value="4"/>
</dbReference>
<reference evidence="6" key="1">
    <citation type="submission" date="2025-08" db="UniProtKB">
        <authorList>
            <consortium name="RefSeq"/>
        </authorList>
    </citation>
    <scope>IDENTIFICATION</scope>
</reference>
<dbReference type="InterPro" id="IPR002713">
    <property type="entry name" value="FF_domain"/>
</dbReference>
<dbReference type="PANTHER" id="PTHR11864:SF0">
    <property type="entry name" value="PRP40 PRE-MRNA PROCESSING FACTOR 40 HOMOLOG A (YEAST)"/>
    <property type="match status" value="1"/>
</dbReference>
<dbReference type="InterPro" id="IPR036517">
    <property type="entry name" value="FF_domain_sf"/>
</dbReference>
<dbReference type="Pfam" id="PF25432">
    <property type="entry name" value="FF_PRPF40A"/>
    <property type="match status" value="1"/>
</dbReference>
<proteinExistence type="predicted"/>
<evidence type="ECO:0000313" key="6">
    <source>
        <dbReference type="RefSeq" id="XP_065670574.1"/>
    </source>
</evidence>
<feature type="compositionally biased region" description="Basic residues" evidence="2">
    <location>
        <begin position="714"/>
        <end position="727"/>
    </location>
</feature>
<feature type="compositionally biased region" description="Basic residues" evidence="2">
    <location>
        <begin position="742"/>
        <end position="751"/>
    </location>
</feature>
<dbReference type="PANTHER" id="PTHR11864">
    <property type="entry name" value="PRE-MRNA-PROCESSING PROTEIN PRP40"/>
    <property type="match status" value="1"/>
</dbReference>
<feature type="domain" description="FF" evidence="4">
    <location>
        <begin position="519"/>
        <end position="580"/>
    </location>
</feature>
<feature type="compositionally biased region" description="Basic and acidic residues" evidence="2">
    <location>
        <begin position="238"/>
        <end position="253"/>
    </location>
</feature>
<feature type="compositionally biased region" description="Basic and acidic residues" evidence="2">
    <location>
        <begin position="845"/>
        <end position="866"/>
    </location>
</feature>
<dbReference type="Gene3D" id="2.20.70.10">
    <property type="match status" value="2"/>
</dbReference>
<evidence type="ECO:0000313" key="5">
    <source>
        <dbReference type="Proteomes" id="UP001652625"/>
    </source>
</evidence>
<name>A0ABM4D8C8_HYDVU</name>
<dbReference type="SMART" id="SM00441">
    <property type="entry name" value="FF"/>
    <property type="match status" value="5"/>
</dbReference>
<feature type="domain" description="WW" evidence="3">
    <location>
        <begin position="170"/>
        <end position="197"/>
    </location>
</feature>
<gene>
    <name evidence="6" type="primary">LOC100202599</name>
</gene>
<evidence type="ECO:0000256" key="1">
    <source>
        <dbReference type="SAM" id="Coils"/>
    </source>
</evidence>
<dbReference type="RefSeq" id="XP_065670574.1">
    <property type="nucleotide sequence ID" value="XM_065814502.1"/>
</dbReference>
<feature type="compositionally biased region" description="Basic residues" evidence="2">
    <location>
        <begin position="773"/>
        <end position="786"/>
    </location>
</feature>
<evidence type="ECO:0000259" key="4">
    <source>
        <dbReference type="PROSITE" id="PS51676"/>
    </source>
</evidence>
<dbReference type="InterPro" id="IPR036020">
    <property type="entry name" value="WW_dom_sf"/>
</dbReference>
<feature type="compositionally biased region" description="Basic and acidic residues" evidence="2">
    <location>
        <begin position="134"/>
        <end position="157"/>
    </location>
</feature>
<dbReference type="Pfam" id="PF00397">
    <property type="entry name" value="WW"/>
    <property type="match status" value="2"/>
</dbReference>
<feature type="domain" description="WW" evidence="3">
    <location>
        <begin position="211"/>
        <end position="238"/>
    </location>
</feature>
<sequence length="866" mass="101135">MATFTNSFQPLGPTIGTPGRPIFSGIPPPGSTGMPGMPPGTGFFPTQPGFQPTMSAMPPGPPVQMPPMFSGPPIGAPNLIGSVPPGLPPGLPPSMPPIPFQGMTLPGIPGMPPIMSMGIPPVLPPVIMPSPMSSKKESKKKELARKEAEKEKEEEKPKKKKKKKKPKKAWTEHSAPDGRTYYFNAETKTSLWTKPDELKTEAEKAIDACSWKEYKSDSGRPYFHNTETKESKWTIPEELQKLKDNLENEKKQLAENQGSSSEEEVTDEEEEEVETNEKEVEETDVIKESPTPVSVNKKQWASKEEAKQAFKDLLREKNIHSSSTWEQAVKFISNDYRFEALPKLNERKQVFNTYKQHKANEEKEQEREKAKESREQLRIYLEDHPRMHSHVRWRKACDMFDKEKIWSVVPERERKDLFEDVIFFLSKREKEDEKKMHIYNKQYMLDIFSNMPGLSYKSVWTEVTEMLKEHPRYKNDDKIIEIMMEDKEDALSAFADFIREAEKDYEEERIHEKNRIKRQHRKHREAFSALLDNMHKEGYINSMSRWMDLFPKISDDNRFSNMLGIPGSTPLDLFKFFVEELKSRYNDEKKIIKEILRDKQYSVDVKTPFEEFNAVVVGDSRSETLDPGNIKAAFNSMREKAESRERERAKKEEREVRRKEGAFRSLLKQAVPPLEYGDKWEEVRSRFEKDEAFIGIMLESERIRIYKDWIESHRSKKKKEKKKHKKRSESEEEEDDENRDNRNRKKKHRERSKSLSKSPVSEEDESPEIDEKKKKRKKKSKKKKLRNSSISEEETEPDTRKKKKKDKRKEQSDDSDEGEGSSPPLKKEKRKKAEWESASESETELQTRRKELLRKLRASDGHESND</sequence>
<protein>
    <submittedName>
        <fullName evidence="6">Pre-mRNA-processing factor 40 homolog B isoform X2</fullName>
    </submittedName>
</protein>